<dbReference type="InterPro" id="IPR032710">
    <property type="entry name" value="NTF2-like_dom_sf"/>
</dbReference>
<gene>
    <name evidence="2" type="ORF">LTR09_007664</name>
</gene>
<dbReference type="InterPro" id="IPR037401">
    <property type="entry name" value="SnoaL-like"/>
</dbReference>
<reference evidence="2" key="1">
    <citation type="submission" date="2023-04" db="EMBL/GenBank/DDBJ databases">
        <title>Black Yeasts Isolated from many extreme environments.</title>
        <authorList>
            <person name="Coleine C."/>
            <person name="Stajich J.E."/>
            <person name="Selbmann L."/>
        </authorList>
    </citation>
    <scope>NUCLEOTIDE SEQUENCE</scope>
    <source>
        <strain evidence="2">CCFEE 5312</strain>
    </source>
</reference>
<dbReference type="Proteomes" id="UP001271007">
    <property type="component" value="Unassembled WGS sequence"/>
</dbReference>
<dbReference type="EMBL" id="JAWDJX010000027">
    <property type="protein sequence ID" value="KAK3051268.1"/>
    <property type="molecule type" value="Genomic_DNA"/>
</dbReference>
<evidence type="ECO:0000313" key="2">
    <source>
        <dbReference type="EMBL" id="KAK3051268.1"/>
    </source>
</evidence>
<comment type="caution">
    <text evidence="2">The sequence shown here is derived from an EMBL/GenBank/DDBJ whole genome shotgun (WGS) entry which is preliminary data.</text>
</comment>
<proteinExistence type="predicted"/>
<protein>
    <recommendedName>
        <fullName evidence="1">SnoaL-like domain-containing protein</fullName>
    </recommendedName>
</protein>
<organism evidence="2 3">
    <name type="scientific">Extremus antarcticus</name>
    <dbReference type="NCBI Taxonomy" id="702011"/>
    <lineage>
        <taxon>Eukaryota</taxon>
        <taxon>Fungi</taxon>
        <taxon>Dikarya</taxon>
        <taxon>Ascomycota</taxon>
        <taxon>Pezizomycotina</taxon>
        <taxon>Dothideomycetes</taxon>
        <taxon>Dothideomycetidae</taxon>
        <taxon>Mycosphaerellales</taxon>
        <taxon>Extremaceae</taxon>
        <taxon>Extremus</taxon>
    </lineage>
</organism>
<dbReference type="Gene3D" id="3.10.450.50">
    <property type="match status" value="1"/>
</dbReference>
<accession>A0AAJ0DC73</accession>
<dbReference type="CDD" id="cd00531">
    <property type="entry name" value="NTF2_like"/>
    <property type="match status" value="1"/>
</dbReference>
<dbReference type="AlphaFoldDB" id="A0AAJ0DC73"/>
<keyword evidence="3" id="KW-1185">Reference proteome</keyword>
<name>A0AAJ0DC73_9PEZI</name>
<sequence length="154" mass="16891">MAANATDYFAIQNTIAQYCFALDSKDFDALKQVFTENVDTIYPFRGAIKGVQAVADAIKKRLTPVTSQHALTTQHIVIAPSGKAADVTTYFTGIHFGQGKWKGQQVTAWGKYIDRLVCVQDATALAGASGKWLIERREVVFMARLGEEGVMEAE</sequence>
<dbReference type="SUPFAM" id="SSF54427">
    <property type="entry name" value="NTF2-like"/>
    <property type="match status" value="1"/>
</dbReference>
<feature type="domain" description="SnoaL-like" evidence="1">
    <location>
        <begin position="5"/>
        <end position="137"/>
    </location>
</feature>
<dbReference type="Pfam" id="PF13577">
    <property type="entry name" value="SnoaL_4"/>
    <property type="match status" value="1"/>
</dbReference>
<evidence type="ECO:0000259" key="1">
    <source>
        <dbReference type="Pfam" id="PF13577"/>
    </source>
</evidence>
<evidence type="ECO:0000313" key="3">
    <source>
        <dbReference type="Proteomes" id="UP001271007"/>
    </source>
</evidence>